<dbReference type="AlphaFoldDB" id="V8P5N1"/>
<sequence>MAPRQELPRESTFPRKSKEEWNEIRQQIGTTLIRRHTGTAVYEANSGIHSPVKPVHGLGAAIGTWLTHRPAMLFCLELHQPQLSHFSAPKQTEFRRITKI</sequence>
<evidence type="ECO:0000313" key="3">
    <source>
        <dbReference type="Proteomes" id="UP000018936"/>
    </source>
</evidence>
<protein>
    <submittedName>
        <fullName evidence="2">Phosphatase and actin regulator 4</fullName>
    </submittedName>
</protein>
<dbReference type="EMBL" id="AZIM01000791">
    <property type="protein sequence ID" value="ETE69323.1"/>
    <property type="molecule type" value="Genomic_DNA"/>
</dbReference>
<keyword evidence="3" id="KW-1185">Reference proteome</keyword>
<accession>V8P5N1</accession>
<feature type="region of interest" description="Disordered" evidence="1">
    <location>
        <begin position="1"/>
        <end position="21"/>
    </location>
</feature>
<organism evidence="2 3">
    <name type="scientific">Ophiophagus hannah</name>
    <name type="common">King cobra</name>
    <name type="synonym">Naja hannah</name>
    <dbReference type="NCBI Taxonomy" id="8665"/>
    <lineage>
        <taxon>Eukaryota</taxon>
        <taxon>Metazoa</taxon>
        <taxon>Chordata</taxon>
        <taxon>Craniata</taxon>
        <taxon>Vertebrata</taxon>
        <taxon>Euteleostomi</taxon>
        <taxon>Lepidosauria</taxon>
        <taxon>Squamata</taxon>
        <taxon>Bifurcata</taxon>
        <taxon>Unidentata</taxon>
        <taxon>Episquamata</taxon>
        <taxon>Toxicofera</taxon>
        <taxon>Serpentes</taxon>
        <taxon>Colubroidea</taxon>
        <taxon>Elapidae</taxon>
        <taxon>Elapinae</taxon>
        <taxon>Ophiophagus</taxon>
    </lineage>
</organism>
<dbReference type="Proteomes" id="UP000018936">
    <property type="component" value="Unassembled WGS sequence"/>
</dbReference>
<feature type="non-terminal residue" evidence="2">
    <location>
        <position position="1"/>
    </location>
</feature>
<name>V8P5N1_OPHHA</name>
<comment type="caution">
    <text evidence="2">The sequence shown here is derived from an EMBL/GenBank/DDBJ whole genome shotgun (WGS) entry which is preliminary data.</text>
</comment>
<dbReference type="Gene3D" id="6.10.140.1750">
    <property type="match status" value="1"/>
</dbReference>
<reference evidence="2 3" key="1">
    <citation type="journal article" date="2013" name="Proc. Natl. Acad. Sci. U.S.A.">
        <title>The king cobra genome reveals dynamic gene evolution and adaptation in the snake venom system.</title>
        <authorList>
            <person name="Vonk F.J."/>
            <person name="Casewell N.R."/>
            <person name="Henkel C.V."/>
            <person name="Heimberg A.M."/>
            <person name="Jansen H.J."/>
            <person name="McCleary R.J."/>
            <person name="Kerkkamp H.M."/>
            <person name="Vos R.A."/>
            <person name="Guerreiro I."/>
            <person name="Calvete J.J."/>
            <person name="Wuster W."/>
            <person name="Woods A.E."/>
            <person name="Logan J.M."/>
            <person name="Harrison R.A."/>
            <person name="Castoe T.A."/>
            <person name="de Koning A.P."/>
            <person name="Pollock D.D."/>
            <person name="Yandell M."/>
            <person name="Calderon D."/>
            <person name="Renjifo C."/>
            <person name="Currier R.B."/>
            <person name="Salgado D."/>
            <person name="Pla D."/>
            <person name="Sanz L."/>
            <person name="Hyder A.S."/>
            <person name="Ribeiro J.M."/>
            <person name="Arntzen J.W."/>
            <person name="van den Thillart G.E."/>
            <person name="Boetzer M."/>
            <person name="Pirovano W."/>
            <person name="Dirks R.P."/>
            <person name="Spaink H.P."/>
            <person name="Duboule D."/>
            <person name="McGlinn E."/>
            <person name="Kini R.M."/>
            <person name="Richardson M.K."/>
        </authorList>
    </citation>
    <scope>NUCLEOTIDE SEQUENCE</scope>
    <source>
        <tissue evidence="2">Blood</tissue>
    </source>
</reference>
<evidence type="ECO:0000313" key="2">
    <source>
        <dbReference type="EMBL" id="ETE69323.1"/>
    </source>
</evidence>
<gene>
    <name evidence="2" type="primary">Phactr4</name>
    <name evidence="2" type="ORF">L345_04879</name>
</gene>
<evidence type="ECO:0000256" key="1">
    <source>
        <dbReference type="SAM" id="MobiDB-lite"/>
    </source>
</evidence>
<proteinExistence type="predicted"/>